<dbReference type="PROSITE" id="PS00630">
    <property type="entry name" value="IMP_2"/>
    <property type="match status" value="1"/>
</dbReference>
<dbReference type="PROSITE" id="PS00629">
    <property type="entry name" value="IMP_1"/>
    <property type="match status" value="1"/>
</dbReference>
<evidence type="ECO:0000256" key="2">
    <source>
        <dbReference type="ARBA" id="ARBA00022723"/>
    </source>
</evidence>
<dbReference type="PANTHER" id="PTHR20854">
    <property type="entry name" value="INOSITOL MONOPHOSPHATASE"/>
    <property type="match status" value="1"/>
</dbReference>
<evidence type="ECO:0000256" key="4">
    <source>
        <dbReference type="PIRSR" id="PIRSR600760-2"/>
    </source>
</evidence>
<dbReference type="InterPro" id="IPR000760">
    <property type="entry name" value="Inositol_monophosphatase-like"/>
</dbReference>
<dbReference type="InterPro" id="IPR033942">
    <property type="entry name" value="IMPase"/>
</dbReference>
<dbReference type="EC" id="3.1.3.25" evidence="5"/>
<keyword evidence="5" id="KW-0378">Hydrolase</keyword>
<dbReference type="GO" id="GO:0046854">
    <property type="term" value="P:phosphatidylinositol phosphate biosynthetic process"/>
    <property type="evidence" value="ECO:0007669"/>
    <property type="project" value="InterPro"/>
</dbReference>
<comment type="similarity">
    <text evidence="1 5">Belongs to the inositol monophosphatase superfamily.</text>
</comment>
<dbReference type="InterPro" id="IPR020550">
    <property type="entry name" value="Inositol_monophosphatase_CS"/>
</dbReference>
<dbReference type="UniPathway" id="UPA00823">
    <property type="reaction ID" value="UER00788"/>
</dbReference>
<organism evidence="6 7">
    <name type="scientific">Protomyces lactucae-debilis</name>
    <dbReference type="NCBI Taxonomy" id="2754530"/>
    <lineage>
        <taxon>Eukaryota</taxon>
        <taxon>Fungi</taxon>
        <taxon>Dikarya</taxon>
        <taxon>Ascomycota</taxon>
        <taxon>Taphrinomycotina</taxon>
        <taxon>Taphrinomycetes</taxon>
        <taxon>Taphrinales</taxon>
        <taxon>Protomycetaceae</taxon>
        <taxon>Protomyces</taxon>
    </lineage>
</organism>
<dbReference type="CDD" id="cd01639">
    <property type="entry name" value="IMPase"/>
    <property type="match status" value="1"/>
</dbReference>
<dbReference type="EMBL" id="MCFI01000015">
    <property type="protein sequence ID" value="ORY79513.1"/>
    <property type="molecule type" value="Genomic_DNA"/>
</dbReference>
<keyword evidence="7" id="KW-1185">Reference proteome</keyword>
<comment type="pathway">
    <text evidence="5">Polyol metabolism; myo-inositol biosynthesis; myo-inositol from D-glucose 6-phosphate: step 2/2.</text>
</comment>
<comment type="caution">
    <text evidence="6">The sequence shown here is derived from an EMBL/GenBank/DDBJ whole genome shotgun (WGS) entry which is preliminary data.</text>
</comment>
<dbReference type="GeneID" id="63789142"/>
<reference evidence="6 7" key="1">
    <citation type="submission" date="2016-07" db="EMBL/GenBank/DDBJ databases">
        <title>Pervasive Adenine N6-methylation of Active Genes in Fungi.</title>
        <authorList>
            <consortium name="DOE Joint Genome Institute"/>
            <person name="Mondo S.J."/>
            <person name="Dannebaum R.O."/>
            <person name="Kuo R.C."/>
            <person name="Labutti K."/>
            <person name="Haridas S."/>
            <person name="Kuo A."/>
            <person name="Salamov A."/>
            <person name="Ahrendt S.R."/>
            <person name="Lipzen A."/>
            <person name="Sullivan W."/>
            <person name="Andreopoulos W.B."/>
            <person name="Clum A."/>
            <person name="Lindquist E."/>
            <person name="Daum C."/>
            <person name="Ramamoorthy G.K."/>
            <person name="Gryganskyi A."/>
            <person name="Culley D."/>
            <person name="Magnuson J.K."/>
            <person name="James T.Y."/>
            <person name="O'Malley M.A."/>
            <person name="Stajich J.E."/>
            <person name="Spatafora J.W."/>
            <person name="Visel A."/>
            <person name="Grigoriev I.V."/>
        </authorList>
    </citation>
    <scope>NUCLEOTIDE SEQUENCE [LARGE SCALE GENOMIC DNA]</scope>
    <source>
        <strain evidence="6 7">12-1054</strain>
    </source>
</reference>
<feature type="binding site" evidence="4">
    <location>
        <position position="95"/>
    </location>
    <ligand>
        <name>Mg(2+)</name>
        <dbReference type="ChEBI" id="CHEBI:18420"/>
        <label>1</label>
        <note>catalytic</note>
    </ligand>
</feature>
<dbReference type="Proteomes" id="UP000193685">
    <property type="component" value="Unassembled WGS sequence"/>
</dbReference>
<dbReference type="SUPFAM" id="SSF56655">
    <property type="entry name" value="Carbohydrate phosphatase"/>
    <property type="match status" value="1"/>
</dbReference>
<dbReference type="Pfam" id="PF00459">
    <property type="entry name" value="Inositol_P"/>
    <property type="match status" value="1"/>
</dbReference>
<evidence type="ECO:0000313" key="6">
    <source>
        <dbReference type="EMBL" id="ORY79513.1"/>
    </source>
</evidence>
<dbReference type="AlphaFoldDB" id="A0A1Y2F6K7"/>
<dbReference type="PANTHER" id="PTHR20854:SF39">
    <property type="entry name" value="PROTEIN QUTG"/>
    <property type="match status" value="1"/>
</dbReference>
<dbReference type="GO" id="GO:0007165">
    <property type="term" value="P:signal transduction"/>
    <property type="evidence" value="ECO:0007669"/>
    <property type="project" value="TreeGrafter"/>
</dbReference>
<dbReference type="Gene3D" id="3.30.540.10">
    <property type="entry name" value="Fructose-1,6-Bisphosphatase, subunit A, domain 1"/>
    <property type="match status" value="1"/>
</dbReference>
<dbReference type="InterPro" id="IPR020583">
    <property type="entry name" value="Inositol_monoP_metal-BS"/>
</dbReference>
<evidence type="ECO:0000256" key="5">
    <source>
        <dbReference type="RuleBase" id="RU364068"/>
    </source>
</evidence>
<evidence type="ECO:0000313" key="7">
    <source>
        <dbReference type="Proteomes" id="UP000193685"/>
    </source>
</evidence>
<dbReference type="Gene3D" id="3.40.190.80">
    <property type="match status" value="1"/>
</dbReference>
<accession>A0A1Y2F6K7</accession>
<keyword evidence="3 4" id="KW-0460">Magnesium</keyword>
<comment type="cofactor">
    <cofactor evidence="4 5">
        <name>Mg(2+)</name>
        <dbReference type="ChEBI" id="CHEBI:18420"/>
    </cofactor>
</comment>
<proteinExistence type="inferred from homology"/>
<dbReference type="OrthoDB" id="10254945at2759"/>
<dbReference type="PRINTS" id="PR00377">
    <property type="entry name" value="IMPHPHTASES"/>
</dbReference>
<protein>
    <recommendedName>
        <fullName evidence="5">Inositol-1-monophosphatase</fullName>
        <ecNumber evidence="5">3.1.3.25</ecNumber>
    </recommendedName>
</protein>
<dbReference type="GO" id="GO:0006021">
    <property type="term" value="P:inositol biosynthetic process"/>
    <property type="evidence" value="ECO:0007669"/>
    <property type="project" value="UniProtKB-UniPathway"/>
</dbReference>
<feature type="binding site" evidence="4">
    <location>
        <position position="97"/>
    </location>
    <ligand>
        <name>Mg(2+)</name>
        <dbReference type="ChEBI" id="CHEBI:18420"/>
        <label>1</label>
        <note>catalytic</note>
    </ligand>
</feature>
<evidence type="ECO:0000256" key="1">
    <source>
        <dbReference type="ARBA" id="ARBA00009759"/>
    </source>
</evidence>
<gene>
    <name evidence="6" type="ORF">BCR37DRAFT_96370</name>
</gene>
<feature type="binding site" evidence="4">
    <location>
        <position position="98"/>
    </location>
    <ligand>
        <name>Mg(2+)</name>
        <dbReference type="ChEBI" id="CHEBI:18420"/>
        <label>1</label>
        <note>catalytic</note>
    </ligand>
</feature>
<name>A0A1Y2F6K7_PROLT</name>
<sequence length="298" mass="32588">MSGIDLQKLHDFAVQLARDAGKMITSARSSQKQSHAEKKNSVDLVTEVDVAVEKFVIQAIKEAYPDHKFIGEETYSSAPAGKGSVLDDAPTWIVDPIDGTTNFIHGFPFVAVSIGFTIKQVPTVGVVYNPFLDHMYTGIRNHGSFLNGQRLPLNGPPPEINSLGQCVVAVEWGSDRAEDGNLKIKSDTYFNLARQHGGMVHSLRSLGSAALNLCSVAQGSMDMYVEGGMWEWDICAGWVILTEAGGLMTTANKADEVKEPGLCDRKILAVRGSPSRADQEKVIREFWEQTTGDLVYER</sequence>
<dbReference type="RefSeq" id="XP_040723884.1">
    <property type="nucleotide sequence ID" value="XM_040872543.1"/>
</dbReference>
<evidence type="ECO:0000256" key="3">
    <source>
        <dbReference type="ARBA" id="ARBA00022842"/>
    </source>
</evidence>
<comment type="catalytic activity">
    <reaction evidence="5">
        <text>a myo-inositol phosphate + H2O = myo-inositol + phosphate</text>
        <dbReference type="Rhea" id="RHEA:24056"/>
        <dbReference type="ChEBI" id="CHEBI:15377"/>
        <dbReference type="ChEBI" id="CHEBI:17268"/>
        <dbReference type="ChEBI" id="CHEBI:43474"/>
        <dbReference type="ChEBI" id="CHEBI:84139"/>
        <dbReference type="EC" id="3.1.3.25"/>
    </reaction>
</comment>
<dbReference type="STRING" id="56484.A0A1Y2F6K7"/>
<feature type="binding site" evidence="4">
    <location>
        <position position="233"/>
    </location>
    <ligand>
        <name>Mg(2+)</name>
        <dbReference type="ChEBI" id="CHEBI:18420"/>
        <label>1</label>
        <note>catalytic</note>
    </ligand>
</feature>
<keyword evidence="2 4" id="KW-0479">Metal-binding</keyword>
<dbReference type="GO" id="GO:0008934">
    <property type="term" value="F:inositol monophosphate 1-phosphatase activity"/>
    <property type="evidence" value="ECO:0007669"/>
    <property type="project" value="InterPro"/>
</dbReference>
<feature type="binding site" evidence="4">
    <location>
        <position position="72"/>
    </location>
    <ligand>
        <name>Mg(2+)</name>
        <dbReference type="ChEBI" id="CHEBI:18420"/>
        <label>1</label>
        <note>catalytic</note>
    </ligand>
</feature>
<dbReference type="OMA" id="GEAPVWI"/>
<dbReference type="FunFam" id="3.30.540.10:FF:000004">
    <property type="entry name" value="Inositol-1-monophosphatase"/>
    <property type="match status" value="1"/>
</dbReference>
<dbReference type="GO" id="GO:0046872">
    <property type="term" value="F:metal ion binding"/>
    <property type="evidence" value="ECO:0007669"/>
    <property type="project" value="UniProtKB-KW"/>
</dbReference>